<dbReference type="SUPFAM" id="SSF101148">
    <property type="entry name" value="Plant invertase/pectin methylesterase inhibitor"/>
    <property type="match status" value="1"/>
</dbReference>
<accession>A0A1E5URZ0</accession>
<evidence type="ECO:0000313" key="6">
    <source>
        <dbReference type="Proteomes" id="UP000095767"/>
    </source>
</evidence>
<proteinExistence type="predicted"/>
<feature type="chain" id="PRO_5009187303" description="Pectinesterase inhibitor domain-containing protein" evidence="3">
    <location>
        <begin position="29"/>
        <end position="198"/>
    </location>
</feature>
<gene>
    <name evidence="5" type="ORF">BAE44_0023323</name>
</gene>
<evidence type="ECO:0000259" key="4">
    <source>
        <dbReference type="SMART" id="SM00856"/>
    </source>
</evidence>
<dbReference type="PANTHER" id="PTHR31080">
    <property type="entry name" value="PECTINESTERASE INHIBITOR-LIKE"/>
    <property type="match status" value="1"/>
</dbReference>
<feature type="domain" description="Pectinesterase inhibitor" evidence="4">
    <location>
        <begin position="32"/>
        <end position="180"/>
    </location>
</feature>
<keyword evidence="1 3" id="KW-0732">Signal</keyword>
<dbReference type="OrthoDB" id="636954at2759"/>
<dbReference type="Proteomes" id="UP000095767">
    <property type="component" value="Unassembled WGS sequence"/>
</dbReference>
<dbReference type="Pfam" id="PF04043">
    <property type="entry name" value="PMEI"/>
    <property type="match status" value="1"/>
</dbReference>
<reference evidence="5 6" key="1">
    <citation type="submission" date="2016-09" db="EMBL/GenBank/DDBJ databases">
        <title>The draft genome of Dichanthelium oligosanthes: A C3 panicoid grass species.</title>
        <authorList>
            <person name="Studer A.J."/>
            <person name="Schnable J.C."/>
            <person name="Brutnell T.P."/>
        </authorList>
    </citation>
    <scope>NUCLEOTIDE SEQUENCE [LARGE SCALE GENOMIC DNA]</scope>
    <source>
        <strain evidence="6">cv. Kellogg 1175</strain>
        <tissue evidence="5">Leaf</tissue>
    </source>
</reference>
<dbReference type="InterPro" id="IPR051955">
    <property type="entry name" value="PME_Inhibitor"/>
</dbReference>
<dbReference type="STRING" id="888268.A0A1E5URZ0"/>
<feature type="coiled-coil region" evidence="2">
    <location>
        <begin position="104"/>
        <end position="131"/>
    </location>
</feature>
<keyword evidence="2" id="KW-0175">Coiled coil</keyword>
<comment type="caution">
    <text evidence="5">The sequence shown here is derived from an EMBL/GenBank/DDBJ whole genome shotgun (WGS) entry which is preliminary data.</text>
</comment>
<evidence type="ECO:0000256" key="2">
    <source>
        <dbReference type="SAM" id="Coils"/>
    </source>
</evidence>
<evidence type="ECO:0000256" key="3">
    <source>
        <dbReference type="SAM" id="SignalP"/>
    </source>
</evidence>
<dbReference type="AlphaFoldDB" id="A0A1E5URZ0"/>
<dbReference type="EMBL" id="LWDX02066009">
    <property type="protein sequence ID" value="OEL15659.1"/>
    <property type="molecule type" value="Genomic_DNA"/>
</dbReference>
<name>A0A1E5URZ0_9POAL</name>
<feature type="signal peptide" evidence="3">
    <location>
        <begin position="1"/>
        <end position="28"/>
    </location>
</feature>
<dbReference type="Gene3D" id="1.20.140.40">
    <property type="entry name" value="Invertase/pectin methylesterase inhibitor family protein"/>
    <property type="match status" value="1"/>
</dbReference>
<dbReference type="SMART" id="SM00856">
    <property type="entry name" value="PMEI"/>
    <property type="match status" value="1"/>
</dbReference>
<dbReference type="InterPro" id="IPR035513">
    <property type="entry name" value="Invertase/methylesterase_inhib"/>
</dbReference>
<dbReference type="FunFam" id="1.20.140.40:FF:000007">
    <property type="entry name" value="Pectinesterase inhibitor"/>
    <property type="match status" value="1"/>
</dbReference>
<evidence type="ECO:0000256" key="1">
    <source>
        <dbReference type="ARBA" id="ARBA00022729"/>
    </source>
</evidence>
<dbReference type="PANTHER" id="PTHR31080:SF69">
    <property type="entry name" value="OS03G0830600 PROTEIN"/>
    <property type="match status" value="1"/>
</dbReference>
<keyword evidence="6" id="KW-1185">Reference proteome</keyword>
<dbReference type="GO" id="GO:0004857">
    <property type="term" value="F:enzyme inhibitor activity"/>
    <property type="evidence" value="ECO:0007669"/>
    <property type="project" value="InterPro"/>
</dbReference>
<protein>
    <recommendedName>
        <fullName evidence="4">Pectinesterase inhibitor domain-containing protein</fullName>
    </recommendedName>
</protein>
<evidence type="ECO:0000313" key="5">
    <source>
        <dbReference type="EMBL" id="OEL15659.1"/>
    </source>
</evidence>
<dbReference type="InterPro" id="IPR006501">
    <property type="entry name" value="Pectinesterase_inhib_dom"/>
</dbReference>
<dbReference type="NCBIfam" id="TIGR01614">
    <property type="entry name" value="PME_inhib"/>
    <property type="match status" value="1"/>
</dbReference>
<sequence length="198" mass="20207">MEARSAISFYCGCLLAVVVALFLSASLGAGAGAGVDLKSSCAATPHPDACMRALQADPGAKQAATPRELAEAAIRAASTAGAAAGDYAHGKMSVAKDNVVWQCLNECAEDIEEALSHLDDSEGEIDDAKLKDVKLFLGTADQDAWDCQASCKGAPNTPVKAALLAKNRDFEHLMAVTLALIKRATPAGAAPGPAPSSP</sequence>
<organism evidence="5 6">
    <name type="scientific">Dichanthelium oligosanthes</name>
    <dbReference type="NCBI Taxonomy" id="888268"/>
    <lineage>
        <taxon>Eukaryota</taxon>
        <taxon>Viridiplantae</taxon>
        <taxon>Streptophyta</taxon>
        <taxon>Embryophyta</taxon>
        <taxon>Tracheophyta</taxon>
        <taxon>Spermatophyta</taxon>
        <taxon>Magnoliopsida</taxon>
        <taxon>Liliopsida</taxon>
        <taxon>Poales</taxon>
        <taxon>Poaceae</taxon>
        <taxon>PACMAD clade</taxon>
        <taxon>Panicoideae</taxon>
        <taxon>Panicodae</taxon>
        <taxon>Paniceae</taxon>
        <taxon>Dichantheliinae</taxon>
        <taxon>Dichanthelium</taxon>
    </lineage>
</organism>